<evidence type="ECO:0000313" key="5">
    <source>
        <dbReference type="Proteomes" id="UP000324897"/>
    </source>
</evidence>
<protein>
    <recommendedName>
        <fullName evidence="6">Jasmonate O-methyltransferase</fullName>
    </recommendedName>
</protein>
<evidence type="ECO:0000256" key="1">
    <source>
        <dbReference type="ARBA" id="ARBA00008908"/>
    </source>
</evidence>
<dbReference type="InterPro" id="IPR029063">
    <property type="entry name" value="SAM-dependent_MTases_sf"/>
</dbReference>
<dbReference type="Gene3D" id="1.10.1200.270">
    <property type="entry name" value="Methyltransferase, alpha-helical capping domain"/>
    <property type="match status" value="1"/>
</dbReference>
<keyword evidence="2" id="KW-0479">Metal-binding</keyword>
<proteinExistence type="inferred from homology"/>
<dbReference type="OrthoDB" id="1523883at2759"/>
<dbReference type="GO" id="GO:0046872">
    <property type="term" value="F:metal ion binding"/>
    <property type="evidence" value="ECO:0007669"/>
    <property type="project" value="UniProtKB-KW"/>
</dbReference>
<name>A0A5J9TGQ2_9POAL</name>
<evidence type="ECO:0000256" key="2">
    <source>
        <dbReference type="ARBA" id="ARBA00022723"/>
    </source>
</evidence>
<comment type="caution">
    <text evidence="4">The sequence shown here is derived from an EMBL/GenBank/DDBJ whole genome shotgun (WGS) entry which is preliminary data.</text>
</comment>
<dbReference type="Gramene" id="TVU10454">
    <property type="protein sequence ID" value="TVU10454"/>
    <property type="gene ID" value="EJB05_43986"/>
</dbReference>
<keyword evidence="3" id="KW-0460">Magnesium</keyword>
<accession>A0A5J9TGQ2</accession>
<dbReference type="InterPro" id="IPR005299">
    <property type="entry name" value="MeTrfase_7"/>
</dbReference>
<dbReference type="EMBL" id="RWGY01000039">
    <property type="protein sequence ID" value="TVU10454.1"/>
    <property type="molecule type" value="Genomic_DNA"/>
</dbReference>
<dbReference type="PANTHER" id="PTHR31009">
    <property type="entry name" value="S-ADENOSYL-L-METHIONINE:CARBOXYL METHYLTRANSFERASE FAMILY PROTEIN"/>
    <property type="match status" value="1"/>
</dbReference>
<evidence type="ECO:0008006" key="6">
    <source>
        <dbReference type="Google" id="ProtNLM"/>
    </source>
</evidence>
<organism evidence="4 5">
    <name type="scientific">Eragrostis curvula</name>
    <name type="common">weeping love grass</name>
    <dbReference type="NCBI Taxonomy" id="38414"/>
    <lineage>
        <taxon>Eukaryota</taxon>
        <taxon>Viridiplantae</taxon>
        <taxon>Streptophyta</taxon>
        <taxon>Embryophyta</taxon>
        <taxon>Tracheophyta</taxon>
        <taxon>Spermatophyta</taxon>
        <taxon>Magnoliopsida</taxon>
        <taxon>Liliopsida</taxon>
        <taxon>Poales</taxon>
        <taxon>Poaceae</taxon>
        <taxon>PACMAD clade</taxon>
        <taxon>Chloridoideae</taxon>
        <taxon>Eragrostideae</taxon>
        <taxon>Eragrostidinae</taxon>
        <taxon>Eragrostis</taxon>
    </lineage>
</organism>
<dbReference type="Pfam" id="PF03492">
    <property type="entry name" value="Methyltransf_7"/>
    <property type="match status" value="1"/>
</dbReference>
<dbReference type="InterPro" id="IPR042086">
    <property type="entry name" value="MeTrfase_capping"/>
</dbReference>
<dbReference type="Gene3D" id="3.40.50.150">
    <property type="entry name" value="Vaccinia Virus protein VP39"/>
    <property type="match status" value="1"/>
</dbReference>
<gene>
    <name evidence="4" type="ORF">EJB05_43986</name>
</gene>
<comment type="similarity">
    <text evidence="1">Belongs to the methyltransferase superfamily. Type-7 methyltransferase family. SABATH subfamily.</text>
</comment>
<dbReference type="AlphaFoldDB" id="A0A5J9TGQ2"/>
<evidence type="ECO:0000313" key="4">
    <source>
        <dbReference type="EMBL" id="TVU10454.1"/>
    </source>
</evidence>
<reference evidence="4 5" key="1">
    <citation type="journal article" date="2019" name="Sci. Rep.">
        <title>A high-quality genome of Eragrostis curvula grass provides insights into Poaceae evolution and supports new strategies to enhance forage quality.</title>
        <authorList>
            <person name="Carballo J."/>
            <person name="Santos B.A.C.M."/>
            <person name="Zappacosta D."/>
            <person name="Garbus I."/>
            <person name="Selva J.P."/>
            <person name="Gallo C.A."/>
            <person name="Diaz A."/>
            <person name="Albertini E."/>
            <person name="Caccamo M."/>
            <person name="Echenique V."/>
        </authorList>
    </citation>
    <scope>NUCLEOTIDE SEQUENCE [LARGE SCALE GENOMIC DNA]</scope>
    <source>
        <strain evidence="5">cv. Victoria</strain>
        <tissue evidence="4">Leaf</tissue>
    </source>
</reference>
<feature type="non-terminal residue" evidence="4">
    <location>
        <position position="1"/>
    </location>
</feature>
<keyword evidence="5" id="KW-1185">Reference proteome</keyword>
<dbReference type="Proteomes" id="UP000324897">
    <property type="component" value="Chromosome 3"/>
</dbReference>
<sequence length="409" mass="45803">MRRACRDPAYIQAASRHSFTPYLCQAEKKRKSVGMKVETHLRMATGDGVNSYASNSRLPMKALLKTGPIRQKAIQELYSSCLLHGTSTLVIADLGCSSGPNALFVVSEVMSTLRAYIGKGTAEDQRHAAVEVQFFLNDLPGNDFNLVFQSLESVATEDMAAAPPCYVAGLPGSYYTRLFPCQSVHLFHSSFSLMFRSKVPDDLSNGTHRNEDNIYIGRSTPPSVVQMFQEQFRKDFKLFLTLRHKELVSGGRMILTFLGRKGEEMLLHGDVDSMFELLSLALNILVKKGRVKKEKLNSFNLPYYAPSISEVKALIKEDLFSIEQIELFESNWDPHDDSDSDVTLDCIRSGQNIANNSIRAVMEPLIIEHFGEAILDELFMEFSSIVAKHLEKLKAKYSVIVVSLKKAIL</sequence>
<dbReference type="SUPFAM" id="SSF53335">
    <property type="entry name" value="S-adenosyl-L-methionine-dependent methyltransferases"/>
    <property type="match status" value="1"/>
</dbReference>
<dbReference type="GO" id="GO:0008168">
    <property type="term" value="F:methyltransferase activity"/>
    <property type="evidence" value="ECO:0007669"/>
    <property type="project" value="InterPro"/>
</dbReference>
<evidence type="ECO:0000256" key="3">
    <source>
        <dbReference type="ARBA" id="ARBA00022842"/>
    </source>
</evidence>